<gene>
    <name evidence="1" type="ORF">EF096_18975</name>
</gene>
<dbReference type="RefSeq" id="WP_123891308.1">
    <property type="nucleotide sequence ID" value="NZ_RKKU01000038.1"/>
</dbReference>
<reference evidence="1 2" key="1">
    <citation type="submission" date="2018-11" db="EMBL/GenBank/DDBJ databases">
        <authorList>
            <person name="Jang G.I."/>
            <person name="Hwang C.Y."/>
        </authorList>
    </citation>
    <scope>NUCLEOTIDE SEQUENCE [LARGE SCALE GENOMIC DNA]</scope>
    <source>
        <strain evidence="1 2">SSM26</strain>
    </source>
</reference>
<evidence type="ECO:0000313" key="1">
    <source>
        <dbReference type="EMBL" id="ROZ80750.1"/>
    </source>
</evidence>
<dbReference type="Proteomes" id="UP000275199">
    <property type="component" value="Unassembled WGS sequence"/>
</dbReference>
<evidence type="ECO:0000313" key="2">
    <source>
        <dbReference type="Proteomes" id="UP000275199"/>
    </source>
</evidence>
<keyword evidence="2" id="KW-1185">Reference proteome</keyword>
<dbReference type="PIRSF" id="PIRSF029120">
    <property type="entry name" value="UCP029120"/>
    <property type="match status" value="1"/>
</dbReference>
<organism evidence="1 2">
    <name type="scientific">Pseudomonas neustonica</name>
    <dbReference type="NCBI Taxonomy" id="2487346"/>
    <lineage>
        <taxon>Bacteria</taxon>
        <taxon>Pseudomonadati</taxon>
        <taxon>Pseudomonadota</taxon>
        <taxon>Gammaproteobacteria</taxon>
        <taxon>Pseudomonadales</taxon>
        <taxon>Pseudomonadaceae</taxon>
        <taxon>Pseudomonas</taxon>
    </lineage>
</organism>
<dbReference type="EMBL" id="RKKU01000038">
    <property type="protein sequence ID" value="ROZ80750.1"/>
    <property type="molecule type" value="Genomic_DNA"/>
</dbReference>
<comment type="caution">
    <text evidence="1">The sequence shown here is derived from an EMBL/GenBank/DDBJ whole genome shotgun (WGS) entry which is preliminary data.</text>
</comment>
<protein>
    <submittedName>
        <fullName evidence="1">Carboxylate--amine ligase</fullName>
    </submittedName>
</protein>
<keyword evidence="1" id="KW-0436">Ligase</keyword>
<dbReference type="Gene3D" id="3.30.470.20">
    <property type="entry name" value="ATP-grasp fold, B domain"/>
    <property type="match status" value="1"/>
</dbReference>
<proteinExistence type="predicted"/>
<sequence>MIWFLEGPSSLREVLQGARAALHPEITVYGSHSQDRPEITSFADVALVEPLDAEKRALWALEEAIMRGIKVVMACKGLEHFEVLREQFDQAGIDLVTGVSHPQQLAIDSKAYFTKQCQAADIPVVPGIEVDCVQSLQGAYSKFRSESDGHVCIKPVTGIFGAGFWVFDEESDPFCCLAFPDSRRISFDAYCDLYAKSTKVRPQLVMPYFTGDEVSTDIVIQDGKAISWVGRRKKGLYQEFEADGPAVDLAIRASEHFKLDGIVSVQTKDDAEGQPHLLEINLRYSGGIAYTALSGINLAGVFSCSRLGLPLPKSQWKPGVRVKPITSAIVP</sequence>
<accession>A0ABX9XCZ6</accession>
<dbReference type="InterPro" id="IPR011226">
    <property type="entry name" value="ATP-grasp_fam"/>
</dbReference>
<name>A0ABX9XCZ6_9PSED</name>
<dbReference type="SUPFAM" id="SSF56059">
    <property type="entry name" value="Glutathione synthetase ATP-binding domain-like"/>
    <property type="match status" value="1"/>
</dbReference>
<dbReference type="Pfam" id="PF15632">
    <property type="entry name" value="ATPgrasp_Ter"/>
    <property type="match status" value="1"/>
</dbReference>
<dbReference type="GO" id="GO:0016874">
    <property type="term" value="F:ligase activity"/>
    <property type="evidence" value="ECO:0007669"/>
    <property type="project" value="UniProtKB-KW"/>
</dbReference>